<evidence type="ECO:0000256" key="1">
    <source>
        <dbReference type="SAM" id="MobiDB-lite"/>
    </source>
</evidence>
<dbReference type="PANTHER" id="PTHR38588">
    <property type="entry name" value="BLL0334 PROTEIN"/>
    <property type="match status" value="1"/>
</dbReference>
<name>A0A1G7NT12_9PROT</name>
<proteinExistence type="predicted"/>
<dbReference type="Gene3D" id="3.30.530.20">
    <property type="match status" value="1"/>
</dbReference>
<keyword evidence="2" id="KW-1133">Transmembrane helix</keyword>
<feature type="compositionally biased region" description="Polar residues" evidence="1">
    <location>
        <begin position="227"/>
        <end position="236"/>
    </location>
</feature>
<keyword evidence="4" id="KW-1185">Reference proteome</keyword>
<reference evidence="3 4" key="1">
    <citation type="submission" date="2016-10" db="EMBL/GenBank/DDBJ databases">
        <authorList>
            <person name="de Groot N.N."/>
        </authorList>
    </citation>
    <scope>NUCLEOTIDE SEQUENCE [LARGE SCALE GENOMIC DNA]</scope>
    <source>
        <strain evidence="3 4">DSM 25584</strain>
    </source>
</reference>
<dbReference type="InterPro" id="IPR023393">
    <property type="entry name" value="START-like_dom_sf"/>
</dbReference>
<gene>
    <name evidence="3" type="ORF">SAMN05216241_102296</name>
</gene>
<evidence type="ECO:0000256" key="2">
    <source>
        <dbReference type="SAM" id="Phobius"/>
    </source>
</evidence>
<evidence type="ECO:0000313" key="3">
    <source>
        <dbReference type="EMBL" id="SDF77164.1"/>
    </source>
</evidence>
<dbReference type="InterPro" id="IPR010419">
    <property type="entry name" value="CO_DH_gsu"/>
</dbReference>
<dbReference type="RefSeq" id="WP_090018919.1">
    <property type="nucleotide sequence ID" value="NZ_FNCE01000002.1"/>
</dbReference>
<dbReference type="PANTHER" id="PTHR38588:SF1">
    <property type="entry name" value="BLL0334 PROTEIN"/>
    <property type="match status" value="1"/>
</dbReference>
<evidence type="ECO:0008006" key="5">
    <source>
        <dbReference type="Google" id="ProtNLM"/>
    </source>
</evidence>
<organism evidence="3 4">
    <name type="scientific">Limimonas halophila</name>
    <dbReference type="NCBI Taxonomy" id="1082479"/>
    <lineage>
        <taxon>Bacteria</taxon>
        <taxon>Pseudomonadati</taxon>
        <taxon>Pseudomonadota</taxon>
        <taxon>Alphaproteobacteria</taxon>
        <taxon>Rhodospirillales</taxon>
        <taxon>Rhodovibrionaceae</taxon>
        <taxon>Limimonas</taxon>
    </lineage>
</organism>
<dbReference type="CDD" id="cd05018">
    <property type="entry name" value="CoxG"/>
    <property type="match status" value="1"/>
</dbReference>
<sequence>MEMTGEQRIAAPRERVWEALNDPEILKQCIPGCQSIEKSDENSFAAKVKAKVGPVNSTFSGTVTLSDLNPPESYTISGQGSGGAAGFAKGSARVSLEEDGGETILRYTVDAQVGGKLAQVGQRLIQSTANKYAKQFFDSFTEKVGAAQAAETAAEAEQPQAETAPAAEATEPPATGEAPAAAPAGETAAPSPEAEATAGAGTTARAQSQAPQEAAETVAETAGGTTQPGSESQPAQEPSAAPENRRGLDPKIWVPGLIALIVILLAILSA</sequence>
<dbReference type="Proteomes" id="UP000199415">
    <property type="component" value="Unassembled WGS sequence"/>
</dbReference>
<dbReference type="Pfam" id="PF06240">
    <property type="entry name" value="COXG"/>
    <property type="match status" value="1"/>
</dbReference>
<evidence type="ECO:0000313" key="4">
    <source>
        <dbReference type="Proteomes" id="UP000199415"/>
    </source>
</evidence>
<keyword evidence="2" id="KW-0812">Transmembrane</keyword>
<dbReference type="AlphaFoldDB" id="A0A1G7NT12"/>
<feature type="region of interest" description="Disordered" evidence="1">
    <location>
        <begin position="148"/>
        <end position="249"/>
    </location>
</feature>
<keyword evidence="2" id="KW-0472">Membrane</keyword>
<feature type="compositionally biased region" description="Low complexity" evidence="1">
    <location>
        <begin position="148"/>
        <end position="225"/>
    </location>
</feature>
<accession>A0A1G7NT12</accession>
<protein>
    <recommendedName>
        <fullName evidence="5">Carbon monoxide dehydrogenase subunit G</fullName>
    </recommendedName>
</protein>
<dbReference type="EMBL" id="FNCE01000002">
    <property type="protein sequence ID" value="SDF77164.1"/>
    <property type="molecule type" value="Genomic_DNA"/>
</dbReference>
<dbReference type="SUPFAM" id="SSF55961">
    <property type="entry name" value="Bet v1-like"/>
    <property type="match status" value="1"/>
</dbReference>
<dbReference type="STRING" id="1082479.SAMN05216241_102296"/>
<feature type="transmembrane region" description="Helical" evidence="2">
    <location>
        <begin position="252"/>
        <end position="269"/>
    </location>
</feature>
<dbReference type="OrthoDB" id="9787428at2"/>